<dbReference type="Pfam" id="PF08843">
    <property type="entry name" value="AbiEii"/>
    <property type="match status" value="1"/>
</dbReference>
<name>A0A246JE15_9BURK</name>
<gene>
    <name evidence="1" type="ORF">CDN99_12035</name>
</gene>
<proteinExistence type="predicted"/>
<dbReference type="Proteomes" id="UP000197468">
    <property type="component" value="Unassembled WGS sequence"/>
</dbReference>
<dbReference type="InterPro" id="IPR014942">
    <property type="entry name" value="AbiEii"/>
</dbReference>
<keyword evidence="2" id="KW-1185">Reference proteome</keyword>
<dbReference type="RefSeq" id="WP_088385089.1">
    <property type="nucleotide sequence ID" value="NZ_NIOF01000004.1"/>
</dbReference>
<dbReference type="EMBL" id="NIOF01000004">
    <property type="protein sequence ID" value="OWQ90883.1"/>
    <property type="molecule type" value="Genomic_DNA"/>
</dbReference>
<evidence type="ECO:0008006" key="3">
    <source>
        <dbReference type="Google" id="ProtNLM"/>
    </source>
</evidence>
<dbReference type="OrthoDB" id="9013441at2"/>
<reference evidence="1 2" key="1">
    <citation type="journal article" date="2008" name="Int. J. Syst. Evol. Microbiol.">
        <title>Description of Roseateles aquatilis sp. nov. and Roseateles terrae sp. nov., in the class Betaproteobacteria, and emended description of the genus Roseateles.</title>
        <authorList>
            <person name="Gomila M."/>
            <person name="Bowien B."/>
            <person name="Falsen E."/>
            <person name="Moore E.R."/>
            <person name="Lalucat J."/>
        </authorList>
    </citation>
    <scope>NUCLEOTIDE SEQUENCE [LARGE SCALE GENOMIC DNA]</scope>
    <source>
        <strain evidence="1 2">CCUG 48205</strain>
    </source>
</reference>
<organism evidence="1 2">
    <name type="scientific">Roseateles aquatilis</name>
    <dbReference type="NCBI Taxonomy" id="431061"/>
    <lineage>
        <taxon>Bacteria</taxon>
        <taxon>Pseudomonadati</taxon>
        <taxon>Pseudomonadota</taxon>
        <taxon>Betaproteobacteria</taxon>
        <taxon>Burkholderiales</taxon>
        <taxon>Sphaerotilaceae</taxon>
        <taxon>Roseateles</taxon>
    </lineage>
</organism>
<evidence type="ECO:0000313" key="2">
    <source>
        <dbReference type="Proteomes" id="UP000197468"/>
    </source>
</evidence>
<dbReference type="AlphaFoldDB" id="A0A246JE15"/>
<accession>A0A246JE15</accession>
<sequence>MTTREDVREHRRNGRWRVLESLAKEIVADAHAVSGVRFAPHLGGGTRLMLTLEHRISDDIDLFIRDPQWIGFLTPRLNDRFEDRISGYDEGNTSLKFRLPEGEIDFIVGLSLLDLEPEVIPDTTFPVEPIAEVLAKKLFYRGQFLAPRDLFDWYAIEHLAPQSVAGVAFGSLLKTTKLEQVGKALELIPASPGASRSWDLIQAHDKPGLREAADWAIGKLADYAARTAPLPPPPPPKGSR</sequence>
<evidence type="ECO:0000313" key="1">
    <source>
        <dbReference type="EMBL" id="OWQ90883.1"/>
    </source>
</evidence>
<protein>
    <recommendedName>
        <fullName evidence="3">Nucleotidyl transferase AbiEii/AbiGii toxin family protein</fullName>
    </recommendedName>
</protein>
<comment type="caution">
    <text evidence="1">The sequence shown here is derived from an EMBL/GenBank/DDBJ whole genome shotgun (WGS) entry which is preliminary data.</text>
</comment>